<dbReference type="EMBL" id="LNQE01001517">
    <property type="protein sequence ID" value="KUG15976.1"/>
    <property type="molecule type" value="Genomic_DNA"/>
</dbReference>
<protein>
    <recommendedName>
        <fullName evidence="1">DUF6788 domain-containing protein</fullName>
    </recommendedName>
</protein>
<dbReference type="InterPro" id="IPR046738">
    <property type="entry name" value="DUF6788"/>
</dbReference>
<comment type="caution">
    <text evidence="2">The sequence shown here is derived from an EMBL/GenBank/DDBJ whole genome shotgun (WGS) entry which is preliminary data.</text>
</comment>
<name>A0A0W8F4Z6_9ZZZZ</name>
<dbReference type="AlphaFoldDB" id="A0A0W8F4Z6"/>
<sequence length="109" mass="12663">MIPKALRDLLKEEDLSTLYEIRDLLSDMISMREAPLSKIGPTRDRGSNREVIEERHSGTMTFRLERVSCGKNCKGCPHGPYWYGYWREGGKTRSKYIGKNLNAKRLKKE</sequence>
<gene>
    <name evidence="2" type="ORF">ASZ90_014307</name>
</gene>
<proteinExistence type="predicted"/>
<dbReference type="Pfam" id="PF20586">
    <property type="entry name" value="DUF6788"/>
    <property type="match status" value="1"/>
</dbReference>
<organism evidence="2">
    <name type="scientific">hydrocarbon metagenome</name>
    <dbReference type="NCBI Taxonomy" id="938273"/>
    <lineage>
        <taxon>unclassified sequences</taxon>
        <taxon>metagenomes</taxon>
        <taxon>ecological metagenomes</taxon>
    </lineage>
</organism>
<evidence type="ECO:0000313" key="2">
    <source>
        <dbReference type="EMBL" id="KUG15976.1"/>
    </source>
</evidence>
<feature type="domain" description="DUF6788" evidence="1">
    <location>
        <begin position="49"/>
        <end position="101"/>
    </location>
</feature>
<accession>A0A0W8F4Z6</accession>
<reference evidence="2" key="1">
    <citation type="journal article" date="2015" name="Proc. Natl. Acad. Sci. U.S.A.">
        <title>Networks of energetic and metabolic interactions define dynamics in microbial communities.</title>
        <authorList>
            <person name="Embree M."/>
            <person name="Liu J.K."/>
            <person name="Al-Bassam M.M."/>
            <person name="Zengler K."/>
        </authorList>
    </citation>
    <scope>NUCLEOTIDE SEQUENCE</scope>
</reference>
<evidence type="ECO:0000259" key="1">
    <source>
        <dbReference type="Pfam" id="PF20586"/>
    </source>
</evidence>